<gene>
    <name evidence="1" type="ORF">MKI86_23015</name>
</gene>
<comment type="caution">
    <text evidence="1">The sequence shown here is derived from an EMBL/GenBank/DDBJ whole genome shotgun (WGS) entry which is preliminary data.</text>
</comment>
<keyword evidence="2" id="KW-1185">Reference proteome</keyword>
<dbReference type="Proteomes" id="UP001201844">
    <property type="component" value="Unassembled WGS sequence"/>
</dbReference>
<proteinExistence type="predicted"/>
<name>A0ABT0CTR7_9HYPH</name>
<protein>
    <submittedName>
        <fullName evidence="1">DUF982 domain-containing protein</fullName>
    </submittedName>
</protein>
<sequence length="76" mass="8284">MGDAIDFLEEWPRNDRDIAHNATIKTCHMAFDGLKPIKAGRDAIRSFGDKKGILMKAPGVQPWTISSRSGGGRVSS</sequence>
<geneLocation type="plasmid" evidence="1">
    <name>unnamed</name>
</geneLocation>
<dbReference type="EMBL" id="JAKVIN010000015">
    <property type="protein sequence ID" value="MCJ8152002.1"/>
    <property type="molecule type" value="Genomic_DNA"/>
</dbReference>
<keyword evidence="1" id="KW-0614">Plasmid</keyword>
<dbReference type="Pfam" id="PF06169">
    <property type="entry name" value="DUF982"/>
    <property type="match status" value="1"/>
</dbReference>
<evidence type="ECO:0000313" key="1">
    <source>
        <dbReference type="EMBL" id="MCJ8152002.1"/>
    </source>
</evidence>
<accession>A0ABT0CTR7</accession>
<dbReference type="InterPro" id="IPR010385">
    <property type="entry name" value="DUF982"/>
</dbReference>
<organism evidence="1 2">
    <name type="scientific">Shinella sedimenti</name>
    <dbReference type="NCBI Taxonomy" id="2919913"/>
    <lineage>
        <taxon>Bacteria</taxon>
        <taxon>Pseudomonadati</taxon>
        <taxon>Pseudomonadota</taxon>
        <taxon>Alphaproteobacteria</taxon>
        <taxon>Hyphomicrobiales</taxon>
        <taxon>Rhizobiaceae</taxon>
        <taxon>Shinella</taxon>
    </lineage>
</organism>
<evidence type="ECO:0000313" key="2">
    <source>
        <dbReference type="Proteomes" id="UP001201844"/>
    </source>
</evidence>
<reference evidence="1 2" key="1">
    <citation type="submission" date="2022-02" db="EMBL/GenBank/DDBJ databases">
        <title>Shinella B3.7 sp. nov., isolated from Sediment (Zhairuo Island).</title>
        <authorList>
            <person name="Chen G."/>
        </authorList>
    </citation>
    <scope>NUCLEOTIDE SEQUENCE [LARGE SCALE GENOMIC DNA]</scope>
    <source>
        <strain evidence="1 2">B3.7</strain>
        <plasmid evidence="1">unnamed</plasmid>
    </source>
</reference>